<reference evidence="12 13" key="1">
    <citation type="submission" date="2018-04" db="EMBL/GenBank/DDBJ databases">
        <title>Genome of Nocardioides gansuensis WSJ-1.</title>
        <authorList>
            <person name="Wu S."/>
            <person name="Wang G."/>
        </authorList>
    </citation>
    <scope>NUCLEOTIDE SEQUENCE [LARGE SCALE GENOMIC DNA]</scope>
    <source>
        <strain evidence="12 13">WSJ-1</strain>
    </source>
</reference>
<evidence type="ECO:0000256" key="6">
    <source>
        <dbReference type="ARBA" id="ARBA00022801"/>
    </source>
</evidence>
<dbReference type="GO" id="GO:0046872">
    <property type="term" value="F:metal ion binding"/>
    <property type="evidence" value="ECO:0007669"/>
    <property type="project" value="UniProtKB-KW"/>
</dbReference>
<keyword evidence="5" id="KW-0227">DNA damage</keyword>
<keyword evidence="13" id="KW-1185">Reference proteome</keyword>
<evidence type="ECO:0000256" key="4">
    <source>
        <dbReference type="ARBA" id="ARBA00022723"/>
    </source>
</evidence>
<dbReference type="Pfam" id="PF03167">
    <property type="entry name" value="UDG"/>
    <property type="match status" value="1"/>
</dbReference>
<dbReference type="PANTHER" id="PTHR33693:SF9">
    <property type="entry name" value="TYPE-4 URACIL-DNA GLYCOSYLASE"/>
    <property type="match status" value="1"/>
</dbReference>
<dbReference type="Gene3D" id="3.40.470.10">
    <property type="entry name" value="Uracil-DNA glycosylase-like domain"/>
    <property type="match status" value="1"/>
</dbReference>
<evidence type="ECO:0000256" key="2">
    <source>
        <dbReference type="ARBA" id="ARBA00019403"/>
    </source>
</evidence>
<evidence type="ECO:0000256" key="8">
    <source>
        <dbReference type="ARBA" id="ARBA00023014"/>
    </source>
</evidence>
<proteinExistence type="inferred from homology"/>
<evidence type="ECO:0000256" key="7">
    <source>
        <dbReference type="ARBA" id="ARBA00023004"/>
    </source>
</evidence>
<evidence type="ECO:0000256" key="10">
    <source>
        <dbReference type="SAM" id="MobiDB-lite"/>
    </source>
</evidence>
<gene>
    <name evidence="12" type="ORF">DDE18_08255</name>
</gene>
<dbReference type="GO" id="GO:0006281">
    <property type="term" value="P:DNA repair"/>
    <property type="evidence" value="ECO:0007669"/>
    <property type="project" value="UniProtKB-KW"/>
</dbReference>
<keyword evidence="4" id="KW-0479">Metal-binding</keyword>
<dbReference type="GO" id="GO:0097506">
    <property type="term" value="F:deaminated base DNA N-glycosylase activity"/>
    <property type="evidence" value="ECO:0007669"/>
    <property type="project" value="UniProtKB-ARBA"/>
</dbReference>
<dbReference type="InterPro" id="IPR005273">
    <property type="entry name" value="Ura-DNA_glyco_family4"/>
</dbReference>
<evidence type="ECO:0000313" key="13">
    <source>
        <dbReference type="Proteomes" id="UP000246018"/>
    </source>
</evidence>
<feature type="compositionally biased region" description="Polar residues" evidence="10">
    <location>
        <begin position="224"/>
        <end position="239"/>
    </location>
</feature>
<dbReference type="RefSeq" id="WP_116571758.1">
    <property type="nucleotide sequence ID" value="NZ_QDGZ01000003.1"/>
</dbReference>
<dbReference type="OrthoDB" id="5290748at2"/>
<dbReference type="InterPro" id="IPR051536">
    <property type="entry name" value="UDG_Type-4/5"/>
</dbReference>
<dbReference type="EMBL" id="QDGZ01000003">
    <property type="protein sequence ID" value="PVG83279.1"/>
    <property type="molecule type" value="Genomic_DNA"/>
</dbReference>
<dbReference type="SMART" id="SM00986">
    <property type="entry name" value="UDG"/>
    <property type="match status" value="1"/>
</dbReference>
<keyword evidence="8" id="KW-0411">Iron-sulfur</keyword>
<evidence type="ECO:0000256" key="3">
    <source>
        <dbReference type="ARBA" id="ARBA00022485"/>
    </source>
</evidence>
<dbReference type="SMART" id="SM00987">
    <property type="entry name" value="UreE_C"/>
    <property type="match status" value="1"/>
</dbReference>
<protein>
    <recommendedName>
        <fullName evidence="2">Type-4 uracil-DNA glycosylase</fullName>
    </recommendedName>
</protein>
<dbReference type="Proteomes" id="UP000246018">
    <property type="component" value="Unassembled WGS sequence"/>
</dbReference>
<evidence type="ECO:0000256" key="1">
    <source>
        <dbReference type="ARBA" id="ARBA00006521"/>
    </source>
</evidence>
<evidence type="ECO:0000256" key="5">
    <source>
        <dbReference type="ARBA" id="ARBA00022763"/>
    </source>
</evidence>
<feature type="domain" description="Uracil-DNA glycosylase-like" evidence="11">
    <location>
        <begin position="43"/>
        <end position="209"/>
    </location>
</feature>
<dbReference type="AlphaFoldDB" id="A0A2T8FC43"/>
<evidence type="ECO:0000259" key="11">
    <source>
        <dbReference type="SMART" id="SM00986"/>
    </source>
</evidence>
<dbReference type="InterPro" id="IPR036895">
    <property type="entry name" value="Uracil-DNA_glycosylase-like_sf"/>
</dbReference>
<dbReference type="PANTHER" id="PTHR33693">
    <property type="entry name" value="TYPE-5 URACIL-DNA GLYCOSYLASE"/>
    <property type="match status" value="1"/>
</dbReference>
<dbReference type="InterPro" id="IPR005122">
    <property type="entry name" value="Uracil-DNA_glycosylase-like"/>
</dbReference>
<accession>A0A2T8FC43</accession>
<comment type="similarity">
    <text evidence="1">Belongs to the uracil-DNA glycosylase (UDG) superfamily. Type 4 (UDGa) family.</text>
</comment>
<feature type="region of interest" description="Disordered" evidence="10">
    <location>
        <begin position="218"/>
        <end position="239"/>
    </location>
</feature>
<keyword evidence="6" id="KW-0378">Hydrolase</keyword>
<dbReference type="NCBIfam" id="TIGR03914">
    <property type="entry name" value="UDG_fam_dom"/>
    <property type="match status" value="1"/>
</dbReference>
<keyword evidence="7" id="KW-0408">Iron</keyword>
<keyword evidence="3" id="KW-0004">4Fe-4S</keyword>
<comment type="caution">
    <text evidence="12">The sequence shown here is derived from an EMBL/GenBank/DDBJ whole genome shotgun (WGS) entry which is preliminary data.</text>
</comment>
<evidence type="ECO:0000313" key="12">
    <source>
        <dbReference type="EMBL" id="PVG83279.1"/>
    </source>
</evidence>
<dbReference type="SUPFAM" id="SSF52141">
    <property type="entry name" value="Uracil-DNA glycosylase-like"/>
    <property type="match status" value="1"/>
</dbReference>
<sequence>MTPTAYPGAEAWVPRRGGLPALRRAAQECEGCDLHAHATQAVVGAGPRDAALMLVGEQPGDQEDLAGEPFVGPAGKLLDRALDAAGLDPDLVFRTNAVKHFRWEGTRGKQRLHKGPSRLHVAACGPWLVAELRLVSPRGVVLLGSTAGQAVFGADFRVTRDRGRVLDWPEGWGGLAEPPAWALPTVHPSSVLRSRDRDTDFELLVSDLAVAADALARGGVGNQGPATQDGRTATPTEEA</sequence>
<organism evidence="12 13">
    <name type="scientific">Nocardioides gansuensis</name>
    <dbReference type="NCBI Taxonomy" id="2138300"/>
    <lineage>
        <taxon>Bacteria</taxon>
        <taxon>Bacillati</taxon>
        <taxon>Actinomycetota</taxon>
        <taxon>Actinomycetes</taxon>
        <taxon>Propionibacteriales</taxon>
        <taxon>Nocardioidaceae</taxon>
        <taxon>Nocardioides</taxon>
    </lineage>
</organism>
<name>A0A2T8FC43_9ACTN</name>
<dbReference type="CDD" id="cd10030">
    <property type="entry name" value="UDG-F4_TTUDGA_SPO1dp_like"/>
    <property type="match status" value="1"/>
</dbReference>
<evidence type="ECO:0000256" key="9">
    <source>
        <dbReference type="ARBA" id="ARBA00023204"/>
    </source>
</evidence>
<keyword evidence="9" id="KW-0234">DNA repair</keyword>
<dbReference type="GO" id="GO:0051539">
    <property type="term" value="F:4 iron, 4 sulfur cluster binding"/>
    <property type="evidence" value="ECO:0007669"/>
    <property type="project" value="UniProtKB-KW"/>
</dbReference>